<feature type="transmembrane region" description="Helical" evidence="1">
    <location>
        <begin position="377"/>
        <end position="398"/>
    </location>
</feature>
<reference evidence="3 4" key="1">
    <citation type="journal article" date="2014" name="Int. J. Syst. Evol. Microbiol.">
        <title>Complete genome sequence of Corynebacterium casei LMG S-19264T (=DSM 44701T), isolated from a smear-ripened cheese.</title>
        <authorList>
            <consortium name="US DOE Joint Genome Institute (JGI-PGF)"/>
            <person name="Walter F."/>
            <person name="Albersmeier A."/>
            <person name="Kalinowski J."/>
            <person name="Ruckert C."/>
        </authorList>
    </citation>
    <scope>NUCLEOTIDE SEQUENCE [LARGE SCALE GENOMIC DNA]</scope>
    <source>
        <strain evidence="3 4">CCM 8669</strain>
    </source>
</reference>
<feature type="transmembrane region" description="Helical" evidence="1">
    <location>
        <begin position="321"/>
        <end position="345"/>
    </location>
</feature>
<proteinExistence type="predicted"/>
<dbReference type="Pfam" id="PF14067">
    <property type="entry name" value="LssY_C"/>
    <property type="match status" value="1"/>
</dbReference>
<keyword evidence="1" id="KW-0472">Membrane</keyword>
<feature type="transmembrane region" description="Helical" evidence="1">
    <location>
        <begin position="431"/>
        <end position="448"/>
    </location>
</feature>
<keyword evidence="1" id="KW-1133">Transmembrane helix</keyword>
<name>A0A917MSM1_9MICC</name>
<evidence type="ECO:0000313" key="3">
    <source>
        <dbReference type="EMBL" id="GGH58282.1"/>
    </source>
</evidence>
<keyword evidence="4" id="KW-1185">Reference proteome</keyword>
<dbReference type="RefSeq" id="WP_188358683.1">
    <property type="nucleotide sequence ID" value="NZ_BMDC01000001.1"/>
</dbReference>
<feature type="transmembrane region" description="Helical" evidence="1">
    <location>
        <begin position="40"/>
        <end position="59"/>
    </location>
</feature>
<dbReference type="AlphaFoldDB" id="A0A917MSM1"/>
<comment type="caution">
    <text evidence="3">The sequence shown here is derived from an EMBL/GenBank/DDBJ whole genome shotgun (WGS) entry which is preliminary data.</text>
</comment>
<feature type="transmembrane region" description="Helical" evidence="1">
    <location>
        <begin position="407"/>
        <end position="425"/>
    </location>
</feature>
<gene>
    <name evidence="3" type="ORF">GCM10007359_04300</name>
</gene>
<feature type="domain" description="LssY-like C-terminal" evidence="2">
    <location>
        <begin position="94"/>
        <end position="283"/>
    </location>
</feature>
<accession>A0A917MSM1</accession>
<feature type="transmembrane region" description="Helical" evidence="1">
    <location>
        <begin position="65"/>
        <end position="83"/>
    </location>
</feature>
<evidence type="ECO:0000259" key="2">
    <source>
        <dbReference type="Pfam" id="PF14067"/>
    </source>
</evidence>
<protein>
    <recommendedName>
        <fullName evidence="2">LssY-like C-terminal domain-containing protein</fullName>
    </recommendedName>
</protein>
<keyword evidence="1" id="KW-0812">Transmembrane</keyword>
<evidence type="ECO:0000256" key="1">
    <source>
        <dbReference type="SAM" id="Phobius"/>
    </source>
</evidence>
<dbReference type="InterPro" id="IPR025902">
    <property type="entry name" value="LssY-like-C_dom"/>
</dbReference>
<dbReference type="EMBL" id="BMDC01000001">
    <property type="protein sequence ID" value="GGH58282.1"/>
    <property type="molecule type" value="Genomic_DNA"/>
</dbReference>
<organism evidence="3 4">
    <name type="scientific">Rothia aerolata</name>
    <dbReference type="NCBI Taxonomy" id="1812262"/>
    <lineage>
        <taxon>Bacteria</taxon>
        <taxon>Bacillati</taxon>
        <taxon>Actinomycetota</taxon>
        <taxon>Actinomycetes</taxon>
        <taxon>Micrococcales</taxon>
        <taxon>Micrococcaceae</taxon>
        <taxon>Rothia</taxon>
    </lineage>
</organism>
<dbReference type="Proteomes" id="UP000600171">
    <property type="component" value="Unassembled WGS sequence"/>
</dbReference>
<evidence type="ECO:0000313" key="4">
    <source>
        <dbReference type="Proteomes" id="UP000600171"/>
    </source>
</evidence>
<sequence length="482" mass="53881">MPRETPGYPEYKGSTDDIKTLNYFEQLGGRRAFSGLIDKAYFVFAGLASIWLAVAALVVATTSSWWAILLILVVWAMFAYLTLPRFHKMMTTLYVPNYFIGRTQTADGLLGDPVNLAIRGESDDIHQAFKKAGWVKADPVNLVTSWKIIVSTLTKRSYPSAPVSPLYLFDRKEDFAYQQDVENSTEKRHHIRFWKTPEGWKLPGGEEVDWVAAATFDRAVGLSLFTFQVTHKIDAETDNERDYVIDTVMFCNDEVEKEVIEDFSAGYHSRNGGGDAIITDGDLPILEMNSVADDMEVSDNSPESQYSHHRRPFELIEDAPISIWVASFFVSLVAVIQAFITFSALDGNQLSQTANRLVDSTPLLNWVNRDWLQHTDWIIMSLLLVLALVQMGLAIGVIRGFMKARKVILALLVVSFVSTAIRVLTDDVTGGAMYQVFVLMASQVFAMIEFTSDDAVNYTYNKSTTPAQRQKDGQDGAAAVSP</sequence>